<dbReference type="EMBL" id="JBGBPQ010000017">
    <property type="protein sequence ID" value="KAL1507771.1"/>
    <property type="molecule type" value="Genomic_DNA"/>
</dbReference>
<dbReference type="PRINTS" id="PR00304">
    <property type="entry name" value="TCOMPLEXTCP1"/>
</dbReference>
<evidence type="ECO:0000256" key="1">
    <source>
        <dbReference type="ARBA" id="ARBA00004496"/>
    </source>
</evidence>
<evidence type="ECO:0000256" key="10">
    <source>
        <dbReference type="SAM" id="MobiDB-lite"/>
    </source>
</evidence>
<name>A0AB34IXD6_PRYPA</name>
<keyword evidence="6 8" id="KW-0067">ATP-binding</keyword>
<dbReference type="PROSITE" id="PS00995">
    <property type="entry name" value="TCP1_3"/>
    <property type="match status" value="1"/>
</dbReference>
<evidence type="ECO:0000256" key="5">
    <source>
        <dbReference type="ARBA" id="ARBA00022741"/>
    </source>
</evidence>
<dbReference type="NCBIfam" id="NF041083">
    <property type="entry name" value="thermosome_beta"/>
    <property type="match status" value="1"/>
</dbReference>
<evidence type="ECO:0000256" key="9">
    <source>
        <dbReference type="RuleBase" id="RU004191"/>
    </source>
</evidence>
<accession>A0AB34IXD6</accession>
<dbReference type="SUPFAM" id="SSF52029">
    <property type="entry name" value="GroEL apical domain-like"/>
    <property type="match status" value="1"/>
</dbReference>
<dbReference type="AlphaFoldDB" id="A0AB34IXD6"/>
<feature type="region of interest" description="Disordered" evidence="10">
    <location>
        <begin position="529"/>
        <end position="549"/>
    </location>
</feature>
<dbReference type="GO" id="GO:0140662">
    <property type="term" value="F:ATP-dependent protein folding chaperone"/>
    <property type="evidence" value="ECO:0007669"/>
    <property type="project" value="InterPro"/>
</dbReference>
<proteinExistence type="inferred from homology"/>
<dbReference type="Gene3D" id="3.30.260.10">
    <property type="entry name" value="TCP-1-like chaperonin intermediate domain"/>
    <property type="match status" value="1"/>
</dbReference>
<feature type="region of interest" description="Disordered" evidence="10">
    <location>
        <begin position="1"/>
        <end position="21"/>
    </location>
</feature>
<dbReference type="Pfam" id="PF00118">
    <property type="entry name" value="Cpn60_TCP1"/>
    <property type="match status" value="1"/>
</dbReference>
<comment type="caution">
    <text evidence="11">The sequence shown here is derived from an EMBL/GenBank/DDBJ whole genome shotgun (WGS) entry which is preliminary data.</text>
</comment>
<dbReference type="CDD" id="cd03337">
    <property type="entry name" value="TCP1_gamma"/>
    <property type="match status" value="1"/>
</dbReference>
<comment type="subcellular location">
    <subcellularLocation>
        <location evidence="1">Cytoplasm</location>
    </subcellularLocation>
</comment>
<dbReference type="PANTHER" id="PTHR11353">
    <property type="entry name" value="CHAPERONIN"/>
    <property type="match status" value="1"/>
</dbReference>
<gene>
    <name evidence="11" type="ORF">AB1Y20_007381</name>
</gene>
<dbReference type="InterPro" id="IPR012719">
    <property type="entry name" value="Chap_CCT_gamma"/>
</dbReference>
<protein>
    <recommendedName>
        <fullName evidence="3 9">T-complex protein 1 subunit gamma</fullName>
    </recommendedName>
</protein>
<dbReference type="NCBIfam" id="NF041082">
    <property type="entry name" value="thermosome_alpha"/>
    <property type="match status" value="1"/>
</dbReference>
<dbReference type="InterPro" id="IPR054827">
    <property type="entry name" value="thermosome_alpha"/>
</dbReference>
<dbReference type="FunFam" id="3.50.7.10:FF:000005">
    <property type="entry name" value="T-complex protein 1 subunit gamma"/>
    <property type="match status" value="1"/>
</dbReference>
<sequence length="549" mass="60122">MSRMGGPQVHVMNQRVERETGRKAQLSNIQAGKAVSEIVRTTLGPRSMLKMLLDPMGGIVMTNDGNSILREVDVSHPAAKSMIELSRAQEEEVGDGTTSVIVLAGEFLAQAEPLIERQTHPTVICNGFLKALEDAIKFLDTIATPLDLSDRSKLTGLVESATGTKFIARFSKVMIDLALDAVATVAIDDGGRKEIDIKRYAKIEKIPGGDIEDCRVLKGVMMNKDVVHSKMRRRIEKPRILLLDCTLEYKKGESQTSIELTDEKAWEQLLQAEEDAIKEMCADIIAFKPDVVVTEKGVSDLSQHYLQKAGISVLRRIRKTDNNRIARACGATIVHRTAEIQEKDIGTGCGLFKVQKIGDEYYSWFVDCEAPKACSIVLRGASKDVLNEIERNLADAMNCLRTIYVDPRLVPGGGATEMAIAQKLIEQSKLQEPTIANAYKAAGTAMEVISRTLLENCGADIIRKQTQLRAKHAGGANVNWGIDGEKGELADMAVLGVWEPLVVKLQTLKTSIEAASMLLRIDEIVSGTHKKDKHGSQAAAPPPEDEEKS</sequence>
<evidence type="ECO:0000313" key="12">
    <source>
        <dbReference type="Proteomes" id="UP001515480"/>
    </source>
</evidence>
<dbReference type="FunFam" id="1.10.560.10:FF:000085">
    <property type="entry name" value="T-complex protein 1 subunit gamma"/>
    <property type="match status" value="1"/>
</dbReference>
<evidence type="ECO:0000256" key="2">
    <source>
        <dbReference type="ARBA" id="ARBA00008020"/>
    </source>
</evidence>
<dbReference type="PROSITE" id="PS00750">
    <property type="entry name" value="TCP1_1"/>
    <property type="match status" value="1"/>
</dbReference>
<dbReference type="InterPro" id="IPR027413">
    <property type="entry name" value="GROEL-like_equatorial_sf"/>
</dbReference>
<evidence type="ECO:0000256" key="8">
    <source>
        <dbReference type="RuleBase" id="RU004187"/>
    </source>
</evidence>
<evidence type="ECO:0000256" key="4">
    <source>
        <dbReference type="ARBA" id="ARBA00022490"/>
    </source>
</evidence>
<reference evidence="11 12" key="1">
    <citation type="journal article" date="2024" name="Science">
        <title>Giant polyketide synthase enzymes in the biosynthesis of giant marine polyether toxins.</title>
        <authorList>
            <person name="Fallon T.R."/>
            <person name="Shende V.V."/>
            <person name="Wierzbicki I.H."/>
            <person name="Pendleton A.L."/>
            <person name="Watervoot N.F."/>
            <person name="Auber R.P."/>
            <person name="Gonzalez D.J."/>
            <person name="Wisecaver J.H."/>
            <person name="Moore B.S."/>
        </authorList>
    </citation>
    <scope>NUCLEOTIDE SEQUENCE [LARGE SCALE GENOMIC DNA]</scope>
    <source>
        <strain evidence="11 12">12B1</strain>
    </source>
</reference>
<dbReference type="GO" id="GO:0016887">
    <property type="term" value="F:ATP hydrolysis activity"/>
    <property type="evidence" value="ECO:0007669"/>
    <property type="project" value="InterPro"/>
</dbReference>
<dbReference type="Gene3D" id="3.50.7.10">
    <property type="entry name" value="GroEL"/>
    <property type="match status" value="1"/>
</dbReference>
<keyword evidence="7 8" id="KW-0143">Chaperone</keyword>
<dbReference type="GO" id="GO:0005832">
    <property type="term" value="C:chaperonin-containing T-complex"/>
    <property type="evidence" value="ECO:0007669"/>
    <property type="project" value="UniProtKB-ARBA"/>
</dbReference>
<dbReference type="SUPFAM" id="SSF48592">
    <property type="entry name" value="GroEL equatorial domain-like"/>
    <property type="match status" value="1"/>
</dbReference>
<dbReference type="SUPFAM" id="SSF54849">
    <property type="entry name" value="GroEL-intermediate domain like"/>
    <property type="match status" value="1"/>
</dbReference>
<organism evidence="11 12">
    <name type="scientific">Prymnesium parvum</name>
    <name type="common">Toxic golden alga</name>
    <dbReference type="NCBI Taxonomy" id="97485"/>
    <lineage>
        <taxon>Eukaryota</taxon>
        <taxon>Haptista</taxon>
        <taxon>Haptophyta</taxon>
        <taxon>Prymnesiophyceae</taxon>
        <taxon>Prymnesiales</taxon>
        <taxon>Prymnesiaceae</taxon>
        <taxon>Prymnesium</taxon>
    </lineage>
</organism>
<dbReference type="InterPro" id="IPR027409">
    <property type="entry name" value="GroEL-like_apical_dom_sf"/>
</dbReference>
<dbReference type="InterPro" id="IPR002194">
    <property type="entry name" value="Chaperonin_TCP-1_CS"/>
</dbReference>
<comment type="similarity">
    <text evidence="2 8">Belongs to the TCP-1 chaperonin family.</text>
</comment>
<dbReference type="InterPro" id="IPR053374">
    <property type="entry name" value="TCP-1_chaperonin"/>
</dbReference>
<keyword evidence="12" id="KW-1185">Reference proteome</keyword>
<dbReference type="GO" id="GO:0005524">
    <property type="term" value="F:ATP binding"/>
    <property type="evidence" value="ECO:0007669"/>
    <property type="project" value="UniProtKB-KW"/>
</dbReference>
<evidence type="ECO:0000256" key="7">
    <source>
        <dbReference type="ARBA" id="ARBA00023186"/>
    </source>
</evidence>
<dbReference type="InterPro" id="IPR017998">
    <property type="entry name" value="Chaperone_TCP-1"/>
</dbReference>
<dbReference type="InterPro" id="IPR002423">
    <property type="entry name" value="Cpn60/GroEL/TCP-1"/>
</dbReference>
<dbReference type="InterPro" id="IPR027410">
    <property type="entry name" value="TCP-1-like_intermed_sf"/>
</dbReference>
<dbReference type="NCBIfam" id="TIGR02344">
    <property type="entry name" value="chap_CCT_gamma"/>
    <property type="match status" value="1"/>
</dbReference>
<evidence type="ECO:0000313" key="11">
    <source>
        <dbReference type="EMBL" id="KAL1507771.1"/>
    </source>
</evidence>
<evidence type="ECO:0000256" key="6">
    <source>
        <dbReference type="ARBA" id="ARBA00022840"/>
    </source>
</evidence>
<dbReference type="GO" id="GO:0051082">
    <property type="term" value="F:unfolded protein binding"/>
    <property type="evidence" value="ECO:0007669"/>
    <property type="project" value="InterPro"/>
</dbReference>
<keyword evidence="4" id="KW-0963">Cytoplasm</keyword>
<keyword evidence="5 8" id="KW-0547">Nucleotide-binding</keyword>
<evidence type="ECO:0000256" key="3">
    <source>
        <dbReference type="ARBA" id="ARBA00017187"/>
    </source>
</evidence>
<dbReference type="Gene3D" id="1.10.560.10">
    <property type="entry name" value="GroEL-like equatorial domain"/>
    <property type="match status" value="1"/>
</dbReference>
<dbReference type="Proteomes" id="UP001515480">
    <property type="component" value="Unassembled WGS sequence"/>
</dbReference>